<dbReference type="RefSeq" id="WP_015220460.1">
    <property type="nucleotide sequence ID" value="NC_019776.1"/>
</dbReference>
<protein>
    <submittedName>
        <fullName evidence="2">Uncharacterized protein</fullName>
    </submittedName>
</protein>
<evidence type="ECO:0000313" key="3">
    <source>
        <dbReference type="Proteomes" id="UP000010480"/>
    </source>
</evidence>
<dbReference type="EMBL" id="CP003947">
    <property type="protein sequence ID" value="AFZ54737.1"/>
    <property type="molecule type" value="Genomic_DNA"/>
</dbReference>
<name>K9Z7P0_CYAAP</name>
<dbReference type="PATRIC" id="fig|755178.3.peg.2828"/>
<dbReference type="OrthoDB" id="583709at2"/>
<keyword evidence="1" id="KW-0175">Coiled coil</keyword>
<gene>
    <name evidence="2" type="ordered locus">Cyan10605_2663</name>
</gene>
<accession>K9Z7P0</accession>
<proteinExistence type="predicted"/>
<dbReference type="HOGENOM" id="CLU_337648_0_0_3"/>
<evidence type="ECO:0000256" key="1">
    <source>
        <dbReference type="SAM" id="Coils"/>
    </source>
</evidence>
<organism evidence="2 3">
    <name type="scientific">Cyanobacterium aponinum (strain PCC 10605)</name>
    <dbReference type="NCBI Taxonomy" id="755178"/>
    <lineage>
        <taxon>Bacteria</taxon>
        <taxon>Bacillati</taxon>
        <taxon>Cyanobacteriota</taxon>
        <taxon>Cyanophyceae</taxon>
        <taxon>Oscillatoriophycideae</taxon>
        <taxon>Chroococcales</taxon>
        <taxon>Geminocystaceae</taxon>
        <taxon>Cyanobacterium</taxon>
    </lineage>
</organism>
<feature type="coiled-coil region" evidence="1">
    <location>
        <begin position="241"/>
        <end position="288"/>
    </location>
</feature>
<dbReference type="eggNOG" id="COG0542">
    <property type="taxonomic scope" value="Bacteria"/>
</dbReference>
<dbReference type="AlphaFoldDB" id="K9Z7P0"/>
<reference evidence="3" key="1">
    <citation type="journal article" date="2013" name="Proc. Natl. Acad. Sci. U.S.A.">
        <title>Improving the coverage of the cyanobacterial phylum using diversity-driven genome sequencing.</title>
        <authorList>
            <person name="Shih P.M."/>
            <person name="Wu D."/>
            <person name="Latifi A."/>
            <person name="Axen S.D."/>
            <person name="Fewer D.P."/>
            <person name="Talla E."/>
            <person name="Calteau A."/>
            <person name="Cai F."/>
            <person name="Tandeau de Marsac N."/>
            <person name="Rippka R."/>
            <person name="Herdman M."/>
            <person name="Sivonen K."/>
            <person name="Coursin T."/>
            <person name="Laurent T."/>
            <person name="Goodwin L."/>
            <person name="Nolan M."/>
            <person name="Davenport K.W."/>
            <person name="Han C.S."/>
            <person name="Rubin E.M."/>
            <person name="Eisen J.A."/>
            <person name="Woyke T."/>
            <person name="Gugger M."/>
            <person name="Kerfeld C.A."/>
        </authorList>
    </citation>
    <scope>NUCLEOTIDE SEQUENCE [LARGE SCALE GENOMIC DNA]</scope>
    <source>
        <strain evidence="3">PCC 10605</strain>
    </source>
</reference>
<sequence length="861" mass="100132">MNENQLSIFDTNVVNDIKQINETLPSYIPQISYDLDSYTEAILISALASQSIIDSDNYLLSFLASNPKTKIILSSFNSPQLTRKLKKSKQQKQVEKPSLENKNNQVFYDNQQIGEIKLLYKPSIPGELQAKLAYLSTIDRFLEYLQTHYYSINLGETDYHIHIFIPAKYRLNIEQEWVKFVKKVLFSIEDKDNDKLPRLPQTFISMLKSITLAGRGFSTINVPIITQDQGIILASLYLAVFQQVKQRQDDRESLIKQLKKELNIDSLSEKERNSKEKELQKKEEMQKKEYKKYCEGFEKTFIKILTEHKSLFDEQDKINLQLQDASLNKRQINKLKKEKEKVGAKIIFSQDFVNQKTKLLENSGGNPFLFIVQDQKENQDKFAIINQLSKSFNRTATEQINSTRGDIFAQCLVEMYRLLENQTFETIPHSLLTEKSIITRVRSPGDDGNKFCYSCGVVLDKPQWRVARFMFERPSQRRQSSSSEDRPYICATCSVLAFASPLKVTDESIIIKLNAKNNNDIFQYKIKDYLRMLANKEMHLNSGHYLILTSDKTTGGDIASNKLGQVQYARAKIADIFPLEVLTDFDFCLVLQGSQQIKLESRHLIFIKGLMEGYAQKIIESGKEINSKLGDAIRYIEQDLPYLADYTLAKVFVNFRKTPNISLKNQILLEKTRKNYYQIMRENFMNSVQLKKQFTLYEDVASLTGLLYPFIQSFKKGAFSKEKPEDAKREVGKLIEKVNDGIIFHNYFCKYSYIKIVGEDEKRSITSVSFKKYPDNEFIYEQVKDLLENTDKLNISGREQKTEDLSTEYLTLYPDDIERAFNFFRQKYSSDKDWKTLTYHLELSIYARFPEQLQKSSKGDN</sequence>
<evidence type="ECO:0000313" key="2">
    <source>
        <dbReference type="EMBL" id="AFZ54737.1"/>
    </source>
</evidence>
<dbReference type="STRING" id="755178.Cyan10605_2663"/>
<dbReference type="KEGG" id="can:Cyan10605_2663"/>
<dbReference type="Proteomes" id="UP000010480">
    <property type="component" value="Chromosome"/>
</dbReference>
<keyword evidence="3" id="KW-1185">Reference proteome</keyword>